<feature type="domain" description="Prokaryotic-type class I peptide chain release factors" evidence="5">
    <location>
        <begin position="276"/>
        <end position="292"/>
    </location>
</feature>
<dbReference type="STRING" id="879819.A0A0J0XNW3"/>
<comment type="similarity">
    <text evidence="1">Belongs to the prokaryotic/mitochondrial release factor family.</text>
</comment>
<evidence type="ECO:0000256" key="4">
    <source>
        <dbReference type="SAM" id="MobiDB-lite"/>
    </source>
</evidence>
<dbReference type="EMBL" id="KQ087201">
    <property type="protein sequence ID" value="KLT42831.1"/>
    <property type="molecule type" value="Genomic_DNA"/>
</dbReference>
<evidence type="ECO:0000256" key="1">
    <source>
        <dbReference type="ARBA" id="ARBA00010835"/>
    </source>
</evidence>
<dbReference type="GO" id="GO:0032543">
    <property type="term" value="P:mitochondrial translation"/>
    <property type="evidence" value="ECO:0007669"/>
    <property type="project" value="UniProtKB-ARBA"/>
</dbReference>
<dbReference type="SUPFAM" id="SSF75620">
    <property type="entry name" value="Release factor"/>
    <property type="match status" value="1"/>
</dbReference>
<dbReference type="GO" id="GO:0005739">
    <property type="term" value="C:mitochondrion"/>
    <property type="evidence" value="ECO:0007669"/>
    <property type="project" value="GOC"/>
</dbReference>
<evidence type="ECO:0000313" key="7">
    <source>
        <dbReference type="Proteomes" id="UP000053611"/>
    </source>
</evidence>
<reference evidence="6 7" key="1">
    <citation type="submission" date="2015-03" db="EMBL/GenBank/DDBJ databases">
        <title>Genomics and transcriptomics of the oil-accumulating basidiomycete yeast T. oleaginosus allow insights into substrate utilization and the diverse evolutionary trajectories of mating systems in fungi.</title>
        <authorList>
            <consortium name="DOE Joint Genome Institute"/>
            <person name="Kourist R."/>
            <person name="Kracht O."/>
            <person name="Bracharz F."/>
            <person name="Lipzen A."/>
            <person name="Nolan M."/>
            <person name="Ohm R."/>
            <person name="Grigoriev I."/>
            <person name="Sun S."/>
            <person name="Heitman J."/>
            <person name="Bruck T."/>
            <person name="Nowrousian M."/>
        </authorList>
    </citation>
    <scope>NUCLEOTIDE SEQUENCE [LARGE SCALE GENOMIC DNA]</scope>
    <source>
        <strain evidence="6 7">IBC0246</strain>
    </source>
</reference>
<evidence type="ECO:0000313" key="6">
    <source>
        <dbReference type="EMBL" id="KLT42831.1"/>
    </source>
</evidence>
<organism evidence="6 7">
    <name type="scientific">Cutaneotrichosporon oleaginosum</name>
    <dbReference type="NCBI Taxonomy" id="879819"/>
    <lineage>
        <taxon>Eukaryota</taxon>
        <taxon>Fungi</taxon>
        <taxon>Dikarya</taxon>
        <taxon>Basidiomycota</taxon>
        <taxon>Agaricomycotina</taxon>
        <taxon>Tremellomycetes</taxon>
        <taxon>Trichosporonales</taxon>
        <taxon>Trichosporonaceae</taxon>
        <taxon>Cutaneotrichosporon</taxon>
    </lineage>
</organism>
<dbReference type="AlphaFoldDB" id="A0A0J0XNW3"/>
<sequence>MLLHSGRALRCLLRSQGRLGGLALPRRCLTTPPPQTWFTEDEKANAKILEAAAAKVALFNAAQEPKDDLTVDESRQRAKVQKEIGPLAEVYTNYLTARKALHDIQPHLSDPDESLREMFQMEVDELSEHLNAAVGQLPDLLLPPSETDPLALMMSLNAGVGGSEAALFAEEMARMYTRFAEKRGWKIEVLSQTEGPNGRGVREMTIKMEPAPYSDSEVYGLLRWEKGVHRVQRVPQTETQGRVHTSTITIVVMPIYPDAPEAPLVDPKDVKSEVMRSRGAGGQHVNKTESAVRLTHIPTGITVSMQDSRSQHQNRAWAWDVLRARLSERKHQEEIEAKRASRRSQVKGADRGDKVRTYNFPQDRLSDHRIGLNLTGLREIMDGDGLDNVIAALRRDFNARRLEGILAGEEDFDE</sequence>
<dbReference type="GO" id="GO:0003747">
    <property type="term" value="F:translation release factor activity"/>
    <property type="evidence" value="ECO:0007669"/>
    <property type="project" value="InterPro"/>
</dbReference>
<evidence type="ECO:0000259" key="5">
    <source>
        <dbReference type="PROSITE" id="PS00745"/>
    </source>
</evidence>
<dbReference type="PANTHER" id="PTHR43804:SF7">
    <property type="entry name" value="LD18447P"/>
    <property type="match status" value="1"/>
</dbReference>
<dbReference type="Pfam" id="PF00472">
    <property type="entry name" value="RF-1"/>
    <property type="match status" value="1"/>
</dbReference>
<dbReference type="FunFam" id="3.30.160.20:FF:000070">
    <property type="entry name" value="Related to MRF1-peptide chain release factor, mitochondrial"/>
    <property type="match status" value="1"/>
</dbReference>
<dbReference type="InterPro" id="IPR045853">
    <property type="entry name" value="Pep_chain_release_fac_I_sf"/>
</dbReference>
<proteinExistence type="inferred from homology"/>
<dbReference type="InterPro" id="IPR000352">
    <property type="entry name" value="Pep_chain_release_fac_I"/>
</dbReference>
<dbReference type="Proteomes" id="UP000053611">
    <property type="component" value="Unassembled WGS sequence"/>
</dbReference>
<dbReference type="Gene3D" id="6.10.140.1950">
    <property type="match status" value="1"/>
</dbReference>
<keyword evidence="7" id="KW-1185">Reference proteome</keyword>
<dbReference type="PROSITE" id="PS00745">
    <property type="entry name" value="RF_PROK_I"/>
    <property type="match status" value="1"/>
</dbReference>
<dbReference type="Gene3D" id="3.30.70.1660">
    <property type="match status" value="1"/>
</dbReference>
<evidence type="ECO:0000256" key="2">
    <source>
        <dbReference type="ARBA" id="ARBA00022481"/>
    </source>
</evidence>
<gene>
    <name evidence="6" type="ORF">CC85DRAFT_285180</name>
</gene>
<dbReference type="GeneID" id="28983610"/>
<protein>
    <submittedName>
        <fullName evidence="6">Release factor</fullName>
    </submittedName>
</protein>
<keyword evidence="3" id="KW-0648">Protein biosynthesis</keyword>
<dbReference type="InterPro" id="IPR005139">
    <property type="entry name" value="PCRF"/>
</dbReference>
<dbReference type="SMART" id="SM00937">
    <property type="entry name" value="PCRF"/>
    <property type="match status" value="1"/>
</dbReference>
<keyword evidence="2" id="KW-0488">Methylation</keyword>
<dbReference type="RefSeq" id="XP_018279322.1">
    <property type="nucleotide sequence ID" value="XM_018423007.1"/>
</dbReference>
<dbReference type="PANTHER" id="PTHR43804">
    <property type="entry name" value="LD18447P"/>
    <property type="match status" value="1"/>
</dbReference>
<evidence type="ECO:0000256" key="3">
    <source>
        <dbReference type="ARBA" id="ARBA00022917"/>
    </source>
</evidence>
<feature type="region of interest" description="Disordered" evidence="4">
    <location>
        <begin position="333"/>
        <end position="360"/>
    </location>
</feature>
<accession>A0A0J0XNW3</accession>
<name>A0A0J0XNW3_9TREE</name>
<dbReference type="Gene3D" id="3.30.160.20">
    <property type="match status" value="1"/>
</dbReference>
<dbReference type="InterPro" id="IPR050057">
    <property type="entry name" value="Prokaryotic/Mito_RF"/>
</dbReference>
<dbReference type="Pfam" id="PF03462">
    <property type="entry name" value="PCRF"/>
    <property type="match status" value="1"/>
</dbReference>
<dbReference type="OrthoDB" id="2019491at2759"/>